<proteinExistence type="predicted"/>
<sequence length="76" mass="8249">MYAKTAAALGISAVADQQLAGAVGKIFSLLVFWGAAVGILLRANRDEELGVDPDLITWDDVEREFERTSKKVTPEN</sequence>
<keyword evidence="1" id="KW-0472">Membrane</keyword>
<reference evidence="2" key="2">
    <citation type="journal article" date="2014" name="ISME J.">
        <title>Microbial stratification in low pH oxic and suboxic macroscopic growths along an acid mine drainage.</title>
        <authorList>
            <person name="Mendez-Garcia C."/>
            <person name="Mesa V."/>
            <person name="Sprenger R.R."/>
            <person name="Richter M."/>
            <person name="Diez M.S."/>
            <person name="Solano J."/>
            <person name="Bargiela R."/>
            <person name="Golyshina O.V."/>
            <person name="Manteca A."/>
            <person name="Ramos J.L."/>
            <person name="Gallego J.R."/>
            <person name="Llorente I."/>
            <person name="Martins Dos Santos V.A."/>
            <person name="Jensen O.N."/>
            <person name="Pelaez A.I."/>
            <person name="Sanchez J."/>
            <person name="Ferrer M."/>
        </authorList>
    </citation>
    <scope>NUCLEOTIDE SEQUENCE</scope>
</reference>
<keyword evidence="1" id="KW-0812">Transmembrane</keyword>
<organism evidence="2">
    <name type="scientific">mine drainage metagenome</name>
    <dbReference type="NCBI Taxonomy" id="410659"/>
    <lineage>
        <taxon>unclassified sequences</taxon>
        <taxon>metagenomes</taxon>
        <taxon>ecological metagenomes</taxon>
    </lineage>
</organism>
<keyword evidence="1" id="KW-1133">Transmembrane helix</keyword>
<dbReference type="EMBL" id="AUZX01012815">
    <property type="protein sequence ID" value="EQD37735.1"/>
    <property type="molecule type" value="Genomic_DNA"/>
</dbReference>
<accession>T1A7C0</accession>
<dbReference type="AlphaFoldDB" id="T1A7C0"/>
<reference evidence="2" key="1">
    <citation type="submission" date="2013-08" db="EMBL/GenBank/DDBJ databases">
        <authorList>
            <person name="Mendez C."/>
            <person name="Richter M."/>
            <person name="Ferrer M."/>
            <person name="Sanchez J."/>
        </authorList>
    </citation>
    <scope>NUCLEOTIDE SEQUENCE</scope>
</reference>
<name>T1A7C0_9ZZZZ</name>
<evidence type="ECO:0000313" key="2">
    <source>
        <dbReference type="EMBL" id="EQD37735.1"/>
    </source>
</evidence>
<comment type="caution">
    <text evidence="2">The sequence shown here is derived from an EMBL/GenBank/DDBJ whole genome shotgun (WGS) entry which is preliminary data.</text>
</comment>
<protein>
    <submittedName>
        <fullName evidence="2">Uncharacterized protein</fullName>
    </submittedName>
</protein>
<feature type="transmembrane region" description="Helical" evidence="1">
    <location>
        <begin position="20"/>
        <end position="41"/>
    </location>
</feature>
<evidence type="ECO:0000256" key="1">
    <source>
        <dbReference type="SAM" id="Phobius"/>
    </source>
</evidence>
<gene>
    <name evidence="2" type="ORF">B1A_17428</name>
</gene>